<keyword evidence="4 5" id="KW-0472">Membrane</keyword>
<feature type="transmembrane region" description="Helical" evidence="5">
    <location>
        <begin position="257"/>
        <end position="287"/>
    </location>
</feature>
<feature type="transmembrane region" description="Helical" evidence="5">
    <location>
        <begin position="31"/>
        <end position="48"/>
    </location>
</feature>
<evidence type="ECO:0000256" key="1">
    <source>
        <dbReference type="ARBA" id="ARBA00004141"/>
    </source>
</evidence>
<keyword evidence="2 5" id="KW-0812">Transmembrane</keyword>
<dbReference type="Pfam" id="PF13515">
    <property type="entry name" value="FUSC_2"/>
    <property type="match status" value="1"/>
</dbReference>
<feature type="transmembrane region" description="Helical" evidence="5">
    <location>
        <begin position="330"/>
        <end position="347"/>
    </location>
</feature>
<dbReference type="AlphaFoldDB" id="A0A4Z0P6G7"/>
<reference evidence="7 8" key="1">
    <citation type="submission" date="2019-04" db="EMBL/GenBank/DDBJ databases">
        <authorList>
            <person name="Feng G."/>
            <person name="Zhang J."/>
            <person name="Zhu H."/>
        </authorList>
    </citation>
    <scope>NUCLEOTIDE SEQUENCE [LARGE SCALE GENOMIC DNA]</scope>
    <source>
        <strain evidence="7 8">92R-1</strain>
    </source>
</reference>
<dbReference type="EMBL" id="SRLA01000002">
    <property type="protein sequence ID" value="TGE07993.1"/>
    <property type="molecule type" value="Genomic_DNA"/>
</dbReference>
<feature type="transmembrane region" description="Helical" evidence="5">
    <location>
        <begin position="158"/>
        <end position="181"/>
    </location>
</feature>
<evidence type="ECO:0000313" key="7">
    <source>
        <dbReference type="EMBL" id="TGE07993.1"/>
    </source>
</evidence>
<sequence length="361" mass="37422">MRNPMSRYVPRTRRAVGSLLKLHDAPWRWKVGLEAGLAIGLPVAVFTLAGEQMWGLQAALGSFTALYGASLGRQDRARLLPFVAVGLVLAAALGVACANSAWLTVAGLGVVGALASTLVLGLRLGPPGPLMFVLVAAVSGHIAAPAELDGAAQPGLRLLGLVAAGAALAYLVVVLPLLVPGRRYPEPLGLRVLLPRLSFDRDTAAVALRVVAAILVASVVARPLGAHRVYWVVLTAVAVLQASPSRQLTGLRAAHRVVGTVLGVGLFELLSLLHPTGLGLVAALMLLQGATEVVVARNYALGLLFITPIALLNATVGHAGNTLVTVEGRVLDTLLGAGIALVLFWGSERLLRLQANKVLAQ</sequence>
<gene>
    <name evidence="7" type="ORF">EU556_09630</name>
</gene>
<evidence type="ECO:0000256" key="4">
    <source>
        <dbReference type="ARBA" id="ARBA00023136"/>
    </source>
</evidence>
<evidence type="ECO:0000256" key="5">
    <source>
        <dbReference type="SAM" id="Phobius"/>
    </source>
</evidence>
<feature type="transmembrane region" description="Helical" evidence="5">
    <location>
        <begin position="129"/>
        <end position="146"/>
    </location>
</feature>
<dbReference type="Proteomes" id="UP000298337">
    <property type="component" value="Unassembled WGS sequence"/>
</dbReference>
<dbReference type="InterPro" id="IPR049453">
    <property type="entry name" value="Memb_transporter_dom"/>
</dbReference>
<feature type="transmembrane region" description="Helical" evidence="5">
    <location>
        <begin position="102"/>
        <end position="122"/>
    </location>
</feature>
<dbReference type="OrthoDB" id="581879at2"/>
<protein>
    <submittedName>
        <fullName evidence="7">FUSC family protein</fullName>
    </submittedName>
</protein>
<feature type="transmembrane region" description="Helical" evidence="5">
    <location>
        <begin position="54"/>
        <end position="72"/>
    </location>
</feature>
<organism evidence="7 8">
    <name type="scientific">Hymenobacter fodinae</name>
    <dbReference type="NCBI Taxonomy" id="2510796"/>
    <lineage>
        <taxon>Bacteria</taxon>
        <taxon>Pseudomonadati</taxon>
        <taxon>Bacteroidota</taxon>
        <taxon>Cytophagia</taxon>
        <taxon>Cytophagales</taxon>
        <taxon>Hymenobacteraceae</taxon>
        <taxon>Hymenobacter</taxon>
    </lineage>
</organism>
<proteinExistence type="predicted"/>
<name>A0A4Z0P6G7_9BACT</name>
<keyword evidence="8" id="KW-1185">Reference proteome</keyword>
<feature type="domain" description="Integral membrane bound transporter" evidence="6">
    <location>
        <begin position="217"/>
        <end position="342"/>
    </location>
</feature>
<feature type="transmembrane region" description="Helical" evidence="5">
    <location>
        <begin position="79"/>
        <end position="96"/>
    </location>
</feature>
<accession>A0A4Z0P6G7</accession>
<dbReference type="GO" id="GO:0016020">
    <property type="term" value="C:membrane"/>
    <property type="evidence" value="ECO:0007669"/>
    <property type="project" value="UniProtKB-SubCell"/>
</dbReference>
<keyword evidence="3 5" id="KW-1133">Transmembrane helix</keyword>
<evidence type="ECO:0000256" key="2">
    <source>
        <dbReference type="ARBA" id="ARBA00022692"/>
    </source>
</evidence>
<comment type="subcellular location">
    <subcellularLocation>
        <location evidence="1">Membrane</location>
        <topology evidence="1">Multi-pass membrane protein</topology>
    </subcellularLocation>
</comment>
<feature type="transmembrane region" description="Helical" evidence="5">
    <location>
        <begin position="299"/>
        <end position="318"/>
    </location>
</feature>
<evidence type="ECO:0000259" key="6">
    <source>
        <dbReference type="Pfam" id="PF13515"/>
    </source>
</evidence>
<feature type="transmembrane region" description="Helical" evidence="5">
    <location>
        <begin position="202"/>
        <end position="222"/>
    </location>
</feature>
<evidence type="ECO:0000256" key="3">
    <source>
        <dbReference type="ARBA" id="ARBA00022989"/>
    </source>
</evidence>
<evidence type="ECO:0000313" key="8">
    <source>
        <dbReference type="Proteomes" id="UP000298337"/>
    </source>
</evidence>
<comment type="caution">
    <text evidence="7">The sequence shown here is derived from an EMBL/GenBank/DDBJ whole genome shotgun (WGS) entry which is preliminary data.</text>
</comment>